<dbReference type="AlphaFoldDB" id="A0A382U746"/>
<dbReference type="Pfam" id="PF00460">
    <property type="entry name" value="Flg_bb_rod"/>
    <property type="match status" value="1"/>
</dbReference>
<feature type="domain" description="Flagellar basal body rod protein N-terminal" evidence="1">
    <location>
        <begin position="5"/>
        <end position="28"/>
    </location>
</feature>
<dbReference type="EMBL" id="UINC01141760">
    <property type="protein sequence ID" value="SVD29695.1"/>
    <property type="molecule type" value="Genomic_DNA"/>
</dbReference>
<protein>
    <recommendedName>
        <fullName evidence="1">Flagellar basal body rod protein N-terminal domain-containing protein</fullName>
    </recommendedName>
</protein>
<proteinExistence type="predicted"/>
<accession>A0A382U746</accession>
<reference evidence="2" key="1">
    <citation type="submission" date="2018-05" db="EMBL/GenBank/DDBJ databases">
        <authorList>
            <person name="Lanie J.A."/>
            <person name="Ng W.-L."/>
            <person name="Kazmierczak K.M."/>
            <person name="Andrzejewski T.M."/>
            <person name="Davidsen T.M."/>
            <person name="Wayne K.J."/>
            <person name="Tettelin H."/>
            <person name="Glass J.I."/>
            <person name="Rusch D."/>
            <person name="Podicherti R."/>
            <person name="Tsui H.-C.T."/>
            <person name="Winkler M.E."/>
        </authorList>
    </citation>
    <scope>NUCLEOTIDE SEQUENCE</scope>
</reference>
<dbReference type="InterPro" id="IPR001444">
    <property type="entry name" value="Flag_bb_rod_N"/>
</dbReference>
<evidence type="ECO:0000259" key="1">
    <source>
        <dbReference type="Pfam" id="PF00460"/>
    </source>
</evidence>
<name>A0A382U746_9ZZZZ</name>
<evidence type="ECO:0000313" key="2">
    <source>
        <dbReference type="EMBL" id="SVD29695.1"/>
    </source>
</evidence>
<organism evidence="2">
    <name type="scientific">marine metagenome</name>
    <dbReference type="NCBI Taxonomy" id="408172"/>
    <lineage>
        <taxon>unclassified sequences</taxon>
        <taxon>metagenomes</taxon>
        <taxon>ecological metagenomes</taxon>
    </lineage>
</organism>
<feature type="non-terminal residue" evidence="2">
    <location>
        <position position="28"/>
    </location>
</feature>
<sequence length="28" mass="3003">MIRSLNTAVLGIKQFQTSLDAIGNNLAN</sequence>
<gene>
    <name evidence="2" type="ORF">METZ01_LOCUS382549</name>
</gene>